<dbReference type="KEGG" id="rga:RGR602_CH02318"/>
<organism evidence="3 4">
    <name type="scientific">Rhizobium gallicum bv. gallicum R602sp</name>
    <dbReference type="NCBI Taxonomy" id="1041138"/>
    <lineage>
        <taxon>Bacteria</taxon>
        <taxon>Pseudomonadati</taxon>
        <taxon>Pseudomonadota</taxon>
        <taxon>Alphaproteobacteria</taxon>
        <taxon>Hyphomicrobiales</taxon>
        <taxon>Rhizobiaceae</taxon>
        <taxon>Rhizobium/Agrobacterium group</taxon>
        <taxon>Rhizobium</taxon>
    </lineage>
</organism>
<dbReference type="Pfam" id="PF00403">
    <property type="entry name" value="HMA"/>
    <property type="match status" value="1"/>
</dbReference>
<accession>A0A0B4X135</accession>
<keyword evidence="4" id="KW-1185">Reference proteome</keyword>
<dbReference type="AlphaFoldDB" id="A0A0B4X135"/>
<evidence type="ECO:0000313" key="4">
    <source>
        <dbReference type="Proteomes" id="UP000031368"/>
    </source>
</evidence>
<evidence type="ECO:0000313" key="3">
    <source>
        <dbReference type="EMBL" id="AJD41644.1"/>
    </source>
</evidence>
<dbReference type="GO" id="GO:0046872">
    <property type="term" value="F:metal ion binding"/>
    <property type="evidence" value="ECO:0007669"/>
    <property type="project" value="UniProtKB-KW"/>
</dbReference>
<dbReference type="HOGENOM" id="CLU_134973_5_0_5"/>
<dbReference type="Gene3D" id="3.30.70.100">
    <property type="match status" value="1"/>
</dbReference>
<dbReference type="Proteomes" id="UP000031368">
    <property type="component" value="Chromosome"/>
</dbReference>
<protein>
    <submittedName>
        <fullName evidence="3">Heavy metal-associated domain-containing protein</fullName>
    </submittedName>
</protein>
<dbReference type="PROSITE" id="PS50846">
    <property type="entry name" value="HMA_2"/>
    <property type="match status" value="1"/>
</dbReference>
<reference evidence="3 4" key="1">
    <citation type="submission" date="2013-11" db="EMBL/GenBank/DDBJ databases">
        <title>Complete genome sequence of Rhizobium gallicum bv. gallicum R602.</title>
        <authorList>
            <person name="Bustos P."/>
            <person name="Santamaria R.I."/>
            <person name="Lozano L."/>
            <person name="Acosta J.L."/>
            <person name="Ormeno-Orrillo E."/>
            <person name="Rogel M.A."/>
            <person name="Romero D."/>
            <person name="Cevallos M.A."/>
            <person name="Martinez-Romero E."/>
            <person name="Gonzalez V."/>
        </authorList>
    </citation>
    <scope>NUCLEOTIDE SEQUENCE [LARGE SCALE GENOMIC DNA]</scope>
    <source>
        <strain evidence="3 4">R602</strain>
    </source>
</reference>
<evidence type="ECO:0000259" key="2">
    <source>
        <dbReference type="PROSITE" id="PS50846"/>
    </source>
</evidence>
<dbReference type="InterPro" id="IPR017969">
    <property type="entry name" value="Heavy-metal-associated_CS"/>
</dbReference>
<dbReference type="CDD" id="cd00371">
    <property type="entry name" value="HMA"/>
    <property type="match status" value="1"/>
</dbReference>
<dbReference type="PROSITE" id="PS01047">
    <property type="entry name" value="HMA_1"/>
    <property type="match status" value="1"/>
</dbReference>
<keyword evidence="1" id="KW-0479">Metal-binding</keyword>
<gene>
    <name evidence="3" type="ORF">RGR602_CH02318</name>
</gene>
<dbReference type="SUPFAM" id="SSF55008">
    <property type="entry name" value="HMA, heavy metal-associated domain"/>
    <property type="match status" value="1"/>
</dbReference>
<dbReference type="InterPro" id="IPR006121">
    <property type="entry name" value="HMA_dom"/>
</dbReference>
<feature type="domain" description="HMA" evidence="2">
    <location>
        <begin position="1"/>
        <end position="63"/>
    </location>
</feature>
<sequence length="67" mass="7090">MYEFEIQNMTCGHCAGTVEKAIKAADPAASASIDLTAKSAKVETRVDPATIKAAIENAGYPSSFRQI</sequence>
<evidence type="ECO:0000256" key="1">
    <source>
        <dbReference type="ARBA" id="ARBA00022723"/>
    </source>
</evidence>
<dbReference type="EMBL" id="CP006877">
    <property type="protein sequence ID" value="AJD41644.1"/>
    <property type="molecule type" value="Genomic_DNA"/>
</dbReference>
<dbReference type="RefSeq" id="WP_039845198.1">
    <property type="nucleotide sequence ID" value="NZ_CP006877.1"/>
</dbReference>
<name>A0A0B4X135_9HYPH</name>
<dbReference type="InterPro" id="IPR036163">
    <property type="entry name" value="HMA_dom_sf"/>
</dbReference>
<proteinExistence type="predicted"/>